<keyword evidence="2" id="KW-1185">Reference proteome</keyword>
<dbReference type="EMBL" id="OZ037947">
    <property type="protein sequence ID" value="CAL1706527.1"/>
    <property type="molecule type" value="Genomic_DNA"/>
</dbReference>
<sequence length="202" mass="22855">MLRHYIDHPDLLECAQTLSINVPQPMWRDRWHGYDTVGLSYSSLLDAQFPRASGLGIGSFNLPHTEECYFKRRFPSLTSLLNSDISLDELLSLIMFFPRLSSLSLHKVPPESHDSGEEGIRQTVPISVLIRLRHLETDMGLGSVGFIKFVENLPVKPPVSHVRILWDGRGPRRELAAQETVFAKDVCAYQRHVKIAVHQGSS</sequence>
<protein>
    <submittedName>
        <fullName evidence="1">Uncharacterized protein</fullName>
    </submittedName>
</protein>
<evidence type="ECO:0000313" key="1">
    <source>
        <dbReference type="EMBL" id="CAL1706527.1"/>
    </source>
</evidence>
<proteinExistence type="predicted"/>
<dbReference type="Proteomes" id="UP001497453">
    <property type="component" value="Chromosome 4"/>
</dbReference>
<gene>
    <name evidence="1" type="ORF">GFSPODELE1_LOCUS5919</name>
</gene>
<accession>A0ABP1DIQ3</accession>
<name>A0ABP1DIQ3_9APHY</name>
<reference evidence="2" key="1">
    <citation type="submission" date="2024-04" db="EMBL/GenBank/DDBJ databases">
        <authorList>
            <person name="Shaw F."/>
            <person name="Minotto A."/>
        </authorList>
    </citation>
    <scope>NUCLEOTIDE SEQUENCE [LARGE SCALE GENOMIC DNA]</scope>
</reference>
<evidence type="ECO:0000313" key="2">
    <source>
        <dbReference type="Proteomes" id="UP001497453"/>
    </source>
</evidence>
<organism evidence="1 2">
    <name type="scientific">Somion occarium</name>
    <dbReference type="NCBI Taxonomy" id="3059160"/>
    <lineage>
        <taxon>Eukaryota</taxon>
        <taxon>Fungi</taxon>
        <taxon>Dikarya</taxon>
        <taxon>Basidiomycota</taxon>
        <taxon>Agaricomycotina</taxon>
        <taxon>Agaricomycetes</taxon>
        <taxon>Polyporales</taxon>
        <taxon>Cerrenaceae</taxon>
        <taxon>Somion</taxon>
    </lineage>
</organism>